<reference evidence="4" key="1">
    <citation type="journal article" date="2010" name="Science">
        <title>Plasticity of animal genome architecture unmasked by rapid evolution of a pelagic tunicate.</title>
        <authorList>
            <person name="Denoeud F."/>
            <person name="Henriet S."/>
            <person name="Mungpakdee S."/>
            <person name="Aury J.M."/>
            <person name="Da Silva C."/>
            <person name="Brinkmann H."/>
            <person name="Mikhaleva J."/>
            <person name="Olsen L.C."/>
            <person name="Jubin C."/>
            <person name="Canestro C."/>
            <person name="Bouquet J.M."/>
            <person name="Danks G."/>
            <person name="Poulain J."/>
            <person name="Campsteijn C."/>
            <person name="Adamski M."/>
            <person name="Cross I."/>
            <person name="Yadetie F."/>
            <person name="Muffato M."/>
            <person name="Louis A."/>
            <person name="Butcher S."/>
            <person name="Tsagkogeorga G."/>
            <person name="Konrad A."/>
            <person name="Singh S."/>
            <person name="Jensen M.F."/>
            <person name="Cong E.H."/>
            <person name="Eikeseth-Otteraa H."/>
            <person name="Noel B."/>
            <person name="Anthouard V."/>
            <person name="Porcel B.M."/>
            <person name="Kachouri-Lafond R."/>
            <person name="Nishino A."/>
            <person name="Ugolini M."/>
            <person name="Chourrout P."/>
            <person name="Nishida H."/>
            <person name="Aasland R."/>
            <person name="Huzurbazar S."/>
            <person name="Westhof E."/>
            <person name="Delsuc F."/>
            <person name="Lehrach H."/>
            <person name="Reinhardt R."/>
            <person name="Weissenbach J."/>
            <person name="Roy S.W."/>
            <person name="Artiguenave F."/>
            <person name="Postlethwait J.H."/>
            <person name="Manak J.R."/>
            <person name="Thompson E.M."/>
            <person name="Jaillon O."/>
            <person name="Du Pasquier L."/>
            <person name="Boudinot P."/>
            <person name="Liberles D.A."/>
            <person name="Volff J.N."/>
            <person name="Philippe H."/>
            <person name="Lenhard B."/>
            <person name="Roest Crollius H."/>
            <person name="Wincker P."/>
            <person name="Chourrout D."/>
        </authorList>
    </citation>
    <scope>NUCLEOTIDE SEQUENCE [LARGE SCALE GENOMIC DNA]</scope>
</reference>
<dbReference type="InParanoid" id="E4XID8"/>
<dbReference type="PRINTS" id="PR00081">
    <property type="entry name" value="GDHRDH"/>
</dbReference>
<dbReference type="SUPFAM" id="SSF51735">
    <property type="entry name" value="NAD(P)-binding Rossmann-fold domains"/>
    <property type="match status" value="1"/>
</dbReference>
<dbReference type="InterPro" id="IPR036291">
    <property type="entry name" value="NAD(P)-bd_dom_sf"/>
</dbReference>
<evidence type="ECO:0000256" key="2">
    <source>
        <dbReference type="ARBA" id="ARBA00022857"/>
    </source>
</evidence>
<evidence type="ECO:0000256" key="1">
    <source>
        <dbReference type="ARBA" id="ARBA00006484"/>
    </source>
</evidence>
<accession>E4XID8</accession>
<name>E4XID8_OIKDI</name>
<dbReference type="Gene3D" id="3.40.50.720">
    <property type="entry name" value="NAD(P)-binding Rossmann-like Domain"/>
    <property type="match status" value="1"/>
</dbReference>
<dbReference type="Proteomes" id="UP000001307">
    <property type="component" value="Unassembled WGS sequence"/>
</dbReference>
<dbReference type="GO" id="GO:0016491">
    <property type="term" value="F:oxidoreductase activity"/>
    <property type="evidence" value="ECO:0007669"/>
    <property type="project" value="UniProtKB-KW"/>
</dbReference>
<proteinExistence type="inferred from homology"/>
<sequence>MMKVALVTGGNRGIGKEIVRKLALDGYRVILTSRLVCNSFDFFSRAKLFDLGLSNIDVHPLDLRCKESISGLRETVEMQYGRLDVLVQNAAVSGGGNVKRDFVGDMLKTNFWGPSCLMKEFYELLGDCSRVVFMSSMVSMRILTNARHPLVYEIGQNNTHLTERRLEELAETYTNNYESDKNLPRSCYGVSKILINGLARVYAEKARKDGKNMLVNSCCPGFVKTDMNKGNPNAKKLPVEGAKLPFYLATLPESCRLTGAYLSDA</sequence>
<keyword evidence="3" id="KW-0560">Oxidoreductase</keyword>
<keyword evidence="5" id="KW-1185">Reference proteome</keyword>
<evidence type="ECO:0000313" key="4">
    <source>
        <dbReference type="EMBL" id="CBY10339.1"/>
    </source>
</evidence>
<dbReference type="Pfam" id="PF00106">
    <property type="entry name" value="adh_short"/>
    <property type="match status" value="1"/>
</dbReference>
<dbReference type="PANTHER" id="PTHR43963">
    <property type="entry name" value="CARBONYL REDUCTASE 1-RELATED"/>
    <property type="match status" value="1"/>
</dbReference>
<protein>
    <submittedName>
        <fullName evidence="4">Uncharacterized protein</fullName>
    </submittedName>
</protein>
<dbReference type="OrthoDB" id="7289984at2759"/>
<dbReference type="InterPro" id="IPR002347">
    <property type="entry name" value="SDR_fam"/>
</dbReference>
<comment type="similarity">
    <text evidence="1">Belongs to the short-chain dehydrogenases/reductases (SDR) family.</text>
</comment>
<evidence type="ECO:0000313" key="5">
    <source>
        <dbReference type="Proteomes" id="UP000001307"/>
    </source>
</evidence>
<organism evidence="4">
    <name type="scientific">Oikopleura dioica</name>
    <name type="common">Tunicate</name>
    <dbReference type="NCBI Taxonomy" id="34765"/>
    <lineage>
        <taxon>Eukaryota</taxon>
        <taxon>Metazoa</taxon>
        <taxon>Chordata</taxon>
        <taxon>Tunicata</taxon>
        <taxon>Appendicularia</taxon>
        <taxon>Copelata</taxon>
        <taxon>Oikopleuridae</taxon>
        <taxon>Oikopleura</taxon>
    </lineage>
</organism>
<gene>
    <name evidence="4" type="ORF">GSOID_T00012359001</name>
</gene>
<dbReference type="EMBL" id="FN653055">
    <property type="protein sequence ID" value="CBY10339.1"/>
    <property type="molecule type" value="Genomic_DNA"/>
</dbReference>
<dbReference type="AlphaFoldDB" id="E4XID8"/>
<keyword evidence="2" id="KW-0521">NADP</keyword>
<dbReference type="PANTHER" id="PTHR43963:SF6">
    <property type="entry name" value="CHAIN DEHYDROGENASE FAMILY PROTEIN, PUTATIVE (AFU_ORTHOLOGUE AFUA_3G15350)-RELATED"/>
    <property type="match status" value="1"/>
</dbReference>
<evidence type="ECO:0000256" key="3">
    <source>
        <dbReference type="ARBA" id="ARBA00023002"/>
    </source>
</evidence>